<dbReference type="EMBL" id="WSZM01000366">
    <property type="protein sequence ID" value="KAF4034483.1"/>
    <property type="molecule type" value="Genomic_DNA"/>
</dbReference>
<dbReference type="AlphaFoldDB" id="A0A833SP08"/>
<evidence type="ECO:0000313" key="3">
    <source>
        <dbReference type="Proteomes" id="UP000602510"/>
    </source>
</evidence>
<evidence type="ECO:0000313" key="2">
    <source>
        <dbReference type="EMBL" id="KAF4034483.1"/>
    </source>
</evidence>
<feature type="compositionally biased region" description="Low complexity" evidence="1">
    <location>
        <begin position="101"/>
        <end position="118"/>
    </location>
</feature>
<dbReference type="Proteomes" id="UP000602510">
    <property type="component" value="Unassembled WGS sequence"/>
</dbReference>
<accession>A0A833SP08</accession>
<sequence>MIVAPENQRASDVDTLQSEDANHGATIKTLRVNMKGVKNQVELLCRQYVALSELRVPKDLSSDDPTGEPLESSRLVFRSAPKAASTRPVLTDQSAVEQAQSAPRSTAAPSPVSSTVSSCKRKVPV</sequence>
<protein>
    <submittedName>
        <fullName evidence="2">Uncharacterized protein</fullName>
    </submittedName>
</protein>
<feature type="compositionally biased region" description="Polar residues" evidence="1">
    <location>
        <begin position="91"/>
        <end position="100"/>
    </location>
</feature>
<feature type="region of interest" description="Disordered" evidence="1">
    <location>
        <begin position="55"/>
        <end position="125"/>
    </location>
</feature>
<name>A0A833SP08_PHYIN</name>
<proteinExistence type="predicted"/>
<reference evidence="2" key="1">
    <citation type="submission" date="2020-04" db="EMBL/GenBank/DDBJ databases">
        <title>Hybrid Assembly of Korean Phytophthora infestans isolates.</title>
        <authorList>
            <person name="Prokchorchik M."/>
            <person name="Lee Y."/>
            <person name="Seo J."/>
            <person name="Cho J.-H."/>
            <person name="Park Y.-E."/>
            <person name="Jang D.-C."/>
            <person name="Im J.-S."/>
            <person name="Choi J.-G."/>
            <person name="Park H.-J."/>
            <person name="Lee G.-B."/>
            <person name="Lee Y.-G."/>
            <person name="Hong S.-Y."/>
            <person name="Cho K."/>
            <person name="Sohn K.H."/>
        </authorList>
    </citation>
    <scope>NUCLEOTIDE SEQUENCE</scope>
    <source>
        <strain evidence="2">KR_1_A1</strain>
    </source>
</reference>
<comment type="caution">
    <text evidence="2">The sequence shown here is derived from an EMBL/GenBank/DDBJ whole genome shotgun (WGS) entry which is preliminary data.</text>
</comment>
<evidence type="ECO:0000256" key="1">
    <source>
        <dbReference type="SAM" id="MobiDB-lite"/>
    </source>
</evidence>
<organism evidence="2 3">
    <name type="scientific">Phytophthora infestans</name>
    <name type="common">Potato late blight agent</name>
    <name type="synonym">Botrytis infestans</name>
    <dbReference type="NCBI Taxonomy" id="4787"/>
    <lineage>
        <taxon>Eukaryota</taxon>
        <taxon>Sar</taxon>
        <taxon>Stramenopiles</taxon>
        <taxon>Oomycota</taxon>
        <taxon>Peronosporomycetes</taxon>
        <taxon>Peronosporales</taxon>
        <taxon>Peronosporaceae</taxon>
        <taxon>Phytophthora</taxon>
    </lineage>
</organism>
<keyword evidence="3" id="KW-1185">Reference proteome</keyword>
<gene>
    <name evidence="2" type="ORF">GN244_ATG13581</name>
</gene>